<organism evidence="1 2">
    <name type="scientific">Paenibacillus antri</name>
    <dbReference type="NCBI Taxonomy" id="2582848"/>
    <lineage>
        <taxon>Bacteria</taxon>
        <taxon>Bacillati</taxon>
        <taxon>Bacillota</taxon>
        <taxon>Bacilli</taxon>
        <taxon>Bacillales</taxon>
        <taxon>Paenibacillaceae</taxon>
        <taxon>Paenibacillus</taxon>
    </lineage>
</organism>
<protein>
    <submittedName>
        <fullName evidence="1">Spore coat protein</fullName>
    </submittedName>
</protein>
<dbReference type="Pfam" id="PF07875">
    <property type="entry name" value="Coat_F"/>
    <property type="match status" value="1"/>
</dbReference>
<accession>A0A5R9GF85</accession>
<keyword evidence="2" id="KW-1185">Reference proteome</keyword>
<evidence type="ECO:0000313" key="2">
    <source>
        <dbReference type="Proteomes" id="UP000309676"/>
    </source>
</evidence>
<dbReference type="EMBL" id="VCIW01000010">
    <property type="protein sequence ID" value="TLS51343.1"/>
    <property type="molecule type" value="Genomic_DNA"/>
</dbReference>
<dbReference type="OrthoDB" id="2703958at2"/>
<sequence>MHELVAFQTGQLVSFKKKLPTLQDAGLRALYAEAVAALENNLRELLAYYPKAPVPNRDEGDVEIPGAESAQLLGVLKTSVRSYAIAITETATPELRATFVKHLTAAIALHAKVFYFMLERGFYPSYNLDQLLATDVKNANMALSL</sequence>
<dbReference type="RefSeq" id="WP_138195349.1">
    <property type="nucleotide sequence ID" value="NZ_VCIW01000010.1"/>
</dbReference>
<dbReference type="InterPro" id="IPR012851">
    <property type="entry name" value="Spore_coat_CotF-like"/>
</dbReference>
<dbReference type="AlphaFoldDB" id="A0A5R9GF85"/>
<keyword evidence="1" id="KW-0946">Virion</keyword>
<reference evidence="1 2" key="1">
    <citation type="submission" date="2019-05" db="EMBL/GenBank/DDBJ databases">
        <authorList>
            <person name="Narsing Rao M.P."/>
            <person name="Li W.J."/>
        </authorList>
    </citation>
    <scope>NUCLEOTIDE SEQUENCE [LARGE SCALE GENOMIC DNA]</scope>
    <source>
        <strain evidence="1 2">SYSU_K30003</strain>
    </source>
</reference>
<dbReference type="Proteomes" id="UP000309676">
    <property type="component" value="Unassembled WGS sequence"/>
</dbReference>
<proteinExistence type="predicted"/>
<name>A0A5R9GF85_9BACL</name>
<dbReference type="PANTHER" id="PTHR39183">
    <property type="entry name" value="SPORE COAT PROTEIN F-LIKE PROTEIN YHCQ"/>
    <property type="match status" value="1"/>
</dbReference>
<gene>
    <name evidence="1" type="ORF">FE782_16455</name>
</gene>
<dbReference type="PANTHER" id="PTHR39183:SF1">
    <property type="entry name" value="SPORE COAT PROTEIN F-LIKE PROTEIN YHCQ"/>
    <property type="match status" value="1"/>
</dbReference>
<evidence type="ECO:0000313" key="1">
    <source>
        <dbReference type="EMBL" id="TLS51343.1"/>
    </source>
</evidence>
<comment type="caution">
    <text evidence="1">The sequence shown here is derived from an EMBL/GenBank/DDBJ whole genome shotgun (WGS) entry which is preliminary data.</text>
</comment>
<keyword evidence="1" id="KW-0167">Capsid protein</keyword>